<name>A0AAP8PNH9_9STAP</name>
<dbReference type="Pfam" id="PF15432">
    <property type="entry name" value="Sec-ASP3"/>
    <property type="match status" value="1"/>
</dbReference>
<dbReference type="RefSeq" id="WP_059106266.1">
    <property type="nucleotide sequence ID" value="NZ_AP024589.1"/>
</dbReference>
<gene>
    <name evidence="1" type="primary">asp3</name>
    <name evidence="1" type="ORF">CD158_07005</name>
</gene>
<dbReference type="GeneID" id="64983111"/>
<dbReference type="AlphaFoldDB" id="A0AAP8PNH9"/>
<proteinExistence type="predicted"/>
<sequence length="323" mass="36852">MTTKHDFTITWQQVNKSTFMYGTQLDFTDAETIFENPLMPSGIVIHDWAMTNDYTSDKSVPTLPILKRESTYHIEFDYDVTPDTGIYFKLVFYRKNGTELDAKIIQTHAYDFTYPKAAYTYEIQMINSAAQHLTSRQFTITEVTEVPTIEETVVCRFSEVMNERPELNVRNIIFVEPVTQVLGLLQDAIRNVHNVILVEDWHEELSTNPTSVELLIHKLQPLAEENELNLIGFGAASNALVESIAQVVPCRGLITDDQDAAFLQQLQSFIEPQVLPTPSPCYVYHHADALAKQHVAPLLNPTRHLQYLDVTMLNRGGYHETTD</sequence>
<organism evidence="1 2">
    <name type="scientific">Staphylococcus auricularis</name>
    <dbReference type="NCBI Taxonomy" id="29379"/>
    <lineage>
        <taxon>Bacteria</taxon>
        <taxon>Bacillati</taxon>
        <taxon>Bacillota</taxon>
        <taxon>Bacilli</taxon>
        <taxon>Bacillales</taxon>
        <taxon>Staphylococcaceae</taxon>
        <taxon>Staphylococcus</taxon>
    </lineage>
</organism>
<evidence type="ECO:0000313" key="1">
    <source>
        <dbReference type="EMBL" id="PNZ67046.1"/>
    </source>
</evidence>
<dbReference type="InterPro" id="IPR022259">
    <property type="entry name" value="Acessory_Sec_prot_Asp3"/>
</dbReference>
<dbReference type="EMBL" id="PPQW01000043">
    <property type="protein sequence ID" value="PNZ67046.1"/>
    <property type="molecule type" value="Genomic_DNA"/>
</dbReference>
<dbReference type="NCBIfam" id="TIGR03711">
    <property type="entry name" value="acc_sec_asp3"/>
    <property type="match status" value="1"/>
</dbReference>
<dbReference type="GO" id="GO:0015031">
    <property type="term" value="P:protein transport"/>
    <property type="evidence" value="ECO:0007669"/>
    <property type="project" value="InterPro"/>
</dbReference>
<accession>A0AAP8PNH9</accession>
<comment type="caution">
    <text evidence="1">The sequence shown here is derived from an EMBL/GenBank/DDBJ whole genome shotgun (WGS) entry which is preliminary data.</text>
</comment>
<evidence type="ECO:0000313" key="2">
    <source>
        <dbReference type="Proteomes" id="UP000242470"/>
    </source>
</evidence>
<dbReference type="Proteomes" id="UP000242470">
    <property type="component" value="Unassembled WGS sequence"/>
</dbReference>
<reference evidence="1 2" key="1">
    <citation type="submission" date="2017-08" db="EMBL/GenBank/DDBJ databases">
        <title>Draft genome sequences of 64 type strains of genus Staph aureus.</title>
        <authorList>
            <person name="Cole K."/>
            <person name="Golubchik T."/>
            <person name="Russell J."/>
            <person name="Foster D."/>
            <person name="Llewelyn M."/>
            <person name="Wilson D."/>
            <person name="Crook D."/>
            <person name="Paul J."/>
        </authorList>
    </citation>
    <scope>NUCLEOTIDE SEQUENCE [LARGE SCALE GENOMIC DNA]</scope>
    <source>
        <strain evidence="1 2">NCTC 12101</strain>
    </source>
</reference>
<protein>
    <submittedName>
        <fullName evidence="1">Accessory Sec system protein Asp3</fullName>
    </submittedName>
</protein>